<accession>A0ABR9ZW56</accession>
<dbReference type="PANTHER" id="PTHR43798:SF33">
    <property type="entry name" value="HYDROLASE, PUTATIVE (AFU_ORTHOLOGUE AFUA_2G14860)-RELATED"/>
    <property type="match status" value="1"/>
</dbReference>
<dbReference type="InterPro" id="IPR029058">
    <property type="entry name" value="AB_hydrolase_fold"/>
</dbReference>
<organism evidence="2 3">
    <name type="scientific">Fusibacter ferrireducens</name>
    <dbReference type="NCBI Taxonomy" id="2785058"/>
    <lineage>
        <taxon>Bacteria</taxon>
        <taxon>Bacillati</taxon>
        <taxon>Bacillota</taxon>
        <taxon>Clostridia</taxon>
        <taxon>Eubacteriales</taxon>
        <taxon>Eubacteriales Family XII. Incertae Sedis</taxon>
        <taxon>Fusibacter</taxon>
    </lineage>
</organism>
<protein>
    <submittedName>
        <fullName evidence="2">Alpha/beta hydrolase</fullName>
    </submittedName>
</protein>
<dbReference type="Gene3D" id="3.40.50.1820">
    <property type="entry name" value="alpha/beta hydrolase"/>
    <property type="match status" value="1"/>
</dbReference>
<evidence type="ECO:0000259" key="1">
    <source>
        <dbReference type="Pfam" id="PF00561"/>
    </source>
</evidence>
<dbReference type="InterPro" id="IPR050266">
    <property type="entry name" value="AB_hydrolase_sf"/>
</dbReference>
<dbReference type="Proteomes" id="UP000614200">
    <property type="component" value="Unassembled WGS sequence"/>
</dbReference>
<name>A0ABR9ZW56_9FIRM</name>
<dbReference type="InterPro" id="IPR000073">
    <property type="entry name" value="AB_hydrolase_1"/>
</dbReference>
<dbReference type="EMBL" id="JADKNH010000010">
    <property type="protein sequence ID" value="MBF4694682.1"/>
    <property type="molecule type" value="Genomic_DNA"/>
</dbReference>
<dbReference type="Pfam" id="PF00561">
    <property type="entry name" value="Abhydrolase_1"/>
    <property type="match status" value="1"/>
</dbReference>
<evidence type="ECO:0000313" key="2">
    <source>
        <dbReference type="EMBL" id="MBF4694682.1"/>
    </source>
</evidence>
<gene>
    <name evidence="2" type="ORF">ISU02_16335</name>
</gene>
<dbReference type="RefSeq" id="WP_194702923.1">
    <property type="nucleotide sequence ID" value="NZ_JADKNH010000010.1"/>
</dbReference>
<comment type="caution">
    <text evidence="2">The sequence shown here is derived from an EMBL/GenBank/DDBJ whole genome shotgun (WGS) entry which is preliminary data.</text>
</comment>
<keyword evidence="3" id="KW-1185">Reference proteome</keyword>
<keyword evidence="2" id="KW-0378">Hydrolase</keyword>
<dbReference type="SUPFAM" id="SSF53474">
    <property type="entry name" value="alpha/beta-Hydrolases"/>
    <property type="match status" value="1"/>
</dbReference>
<proteinExistence type="predicted"/>
<dbReference type="PANTHER" id="PTHR43798">
    <property type="entry name" value="MONOACYLGLYCEROL LIPASE"/>
    <property type="match status" value="1"/>
</dbReference>
<sequence length="275" mass="31547">MPYYVTIDNTKLYYEVRGEGKPLIFIHGWSCSTESFATIVEDLRNKYQCISYDHRGHGASSMPQGGFTITQLAKDLRELIEYLNLNDIVLVGHSMGAATIFSYISQFDCDRISKIVLLDMSPKLLNDENWNAGLLSGQYKMNDYMEDMEIIGQSLSEFMWKFWRMALPEFEALPETLKDLVAPGLVGVNNPHALACLWHSMLHLDYRDSIKKITVPALYFLPDHPLYSRETAEFIKNNSSSTVDIVAFENCTHMIMDDQSQKTIDEIDHFIKAYL</sequence>
<reference evidence="2 3" key="1">
    <citation type="submission" date="2020-11" db="EMBL/GenBank/DDBJ databases">
        <title>Fusibacter basophilias sp. nov.</title>
        <authorList>
            <person name="Qiu D."/>
        </authorList>
    </citation>
    <scope>NUCLEOTIDE SEQUENCE [LARGE SCALE GENOMIC DNA]</scope>
    <source>
        <strain evidence="2 3">Q10-2</strain>
    </source>
</reference>
<feature type="domain" description="AB hydrolase-1" evidence="1">
    <location>
        <begin position="21"/>
        <end position="143"/>
    </location>
</feature>
<evidence type="ECO:0000313" key="3">
    <source>
        <dbReference type="Proteomes" id="UP000614200"/>
    </source>
</evidence>
<dbReference type="GO" id="GO:0016787">
    <property type="term" value="F:hydrolase activity"/>
    <property type="evidence" value="ECO:0007669"/>
    <property type="project" value="UniProtKB-KW"/>
</dbReference>